<dbReference type="Proteomes" id="UP001222800">
    <property type="component" value="Chromosome"/>
</dbReference>
<name>A0ABY8EG20_9FIRM</name>
<dbReference type="EMBL" id="CP120733">
    <property type="protein sequence ID" value="WFD11902.1"/>
    <property type="molecule type" value="Genomic_DNA"/>
</dbReference>
<proteinExistence type="predicted"/>
<evidence type="ECO:0000313" key="2">
    <source>
        <dbReference type="Proteomes" id="UP001222800"/>
    </source>
</evidence>
<accession>A0ABY8EG20</accession>
<sequence>MTTFGSFYGIITMINDFRTGVEESAGCYKLMTVQKRDGSIVNFVITPATYFVDHIQMSVGDIVIGFYDAYAPVPLIFPPQFQAIVMSKLSLGQNVKVDYFNSQLVSSDGTLKLNIAPCTQIILENGQVFTGNPANHNLIVIYGPTTKSIPAQTTPYRIIVLCPKT</sequence>
<reference evidence="1 2" key="1">
    <citation type="submission" date="2023-03" db="EMBL/GenBank/DDBJ databases">
        <title>Complete genome sequence of Tepidibacter sp. SWIR-1, isolated from a deep-sea hydrothermal vent.</title>
        <authorList>
            <person name="Li X."/>
        </authorList>
    </citation>
    <scope>NUCLEOTIDE SEQUENCE [LARGE SCALE GENOMIC DNA]</scope>
    <source>
        <strain evidence="1 2">SWIR-1</strain>
    </source>
</reference>
<gene>
    <name evidence="1" type="ORF">P4S50_07445</name>
</gene>
<protein>
    <submittedName>
        <fullName evidence="1">Uncharacterized protein</fullName>
    </submittedName>
</protein>
<keyword evidence="2" id="KW-1185">Reference proteome</keyword>
<evidence type="ECO:0000313" key="1">
    <source>
        <dbReference type="EMBL" id="WFD11902.1"/>
    </source>
</evidence>
<organism evidence="1 2">
    <name type="scientific">Tepidibacter hydrothermalis</name>
    <dbReference type="NCBI Taxonomy" id="3036126"/>
    <lineage>
        <taxon>Bacteria</taxon>
        <taxon>Bacillati</taxon>
        <taxon>Bacillota</taxon>
        <taxon>Clostridia</taxon>
        <taxon>Peptostreptococcales</taxon>
        <taxon>Peptostreptococcaceae</taxon>
        <taxon>Tepidibacter</taxon>
    </lineage>
</organism>